<dbReference type="EMBL" id="JBHLYQ010000082">
    <property type="protein sequence ID" value="MFC0082240.1"/>
    <property type="molecule type" value="Genomic_DNA"/>
</dbReference>
<keyword evidence="3" id="KW-1185">Reference proteome</keyword>
<proteinExistence type="predicted"/>
<dbReference type="InterPro" id="IPR001763">
    <property type="entry name" value="Rhodanese-like_dom"/>
</dbReference>
<gene>
    <name evidence="2" type="ORF">ACFFRE_08790</name>
</gene>
<dbReference type="PROSITE" id="PS50206">
    <property type="entry name" value="RHODANESE_3"/>
    <property type="match status" value="1"/>
</dbReference>
<organism evidence="2 3">
    <name type="scientific">Aciditerrimonas ferrireducens</name>
    <dbReference type="NCBI Taxonomy" id="667306"/>
    <lineage>
        <taxon>Bacteria</taxon>
        <taxon>Bacillati</taxon>
        <taxon>Actinomycetota</taxon>
        <taxon>Acidimicrobiia</taxon>
        <taxon>Acidimicrobiales</taxon>
        <taxon>Acidimicrobiaceae</taxon>
        <taxon>Aciditerrimonas</taxon>
    </lineage>
</organism>
<dbReference type="PANTHER" id="PTHR43031">
    <property type="entry name" value="FAD-DEPENDENT OXIDOREDUCTASE"/>
    <property type="match status" value="1"/>
</dbReference>
<accession>A0ABV6C3I0</accession>
<evidence type="ECO:0000259" key="1">
    <source>
        <dbReference type="PROSITE" id="PS50206"/>
    </source>
</evidence>
<protein>
    <submittedName>
        <fullName evidence="2">Rhodanese-like domain-containing protein</fullName>
    </submittedName>
</protein>
<dbReference type="Pfam" id="PF00581">
    <property type="entry name" value="Rhodanese"/>
    <property type="match status" value="1"/>
</dbReference>
<dbReference type="CDD" id="cd00158">
    <property type="entry name" value="RHOD"/>
    <property type="match status" value="1"/>
</dbReference>
<evidence type="ECO:0000313" key="3">
    <source>
        <dbReference type="Proteomes" id="UP001589788"/>
    </source>
</evidence>
<evidence type="ECO:0000313" key="2">
    <source>
        <dbReference type="EMBL" id="MFC0082240.1"/>
    </source>
</evidence>
<dbReference type="SUPFAM" id="SSF52821">
    <property type="entry name" value="Rhodanese/Cell cycle control phosphatase"/>
    <property type="match status" value="1"/>
</dbReference>
<dbReference type="InterPro" id="IPR050229">
    <property type="entry name" value="GlpE_sulfurtransferase"/>
</dbReference>
<dbReference type="Proteomes" id="UP001589788">
    <property type="component" value="Unassembled WGS sequence"/>
</dbReference>
<comment type="caution">
    <text evidence="2">The sequence shown here is derived from an EMBL/GenBank/DDBJ whole genome shotgun (WGS) entry which is preliminary data.</text>
</comment>
<feature type="domain" description="Rhodanese" evidence="1">
    <location>
        <begin position="15"/>
        <end position="97"/>
    </location>
</feature>
<dbReference type="RefSeq" id="WP_377789748.1">
    <property type="nucleotide sequence ID" value="NZ_JBHLYQ010000082.1"/>
</dbReference>
<dbReference type="Gene3D" id="3.40.250.10">
    <property type="entry name" value="Rhodanese-like domain"/>
    <property type="match status" value="1"/>
</dbReference>
<name>A0ABV6C3I0_9ACTN</name>
<sequence length="97" mass="10644">MRYETFPAARVGELVARGVQLVDVREPHEYAASRHPDAVSIPLGELPRRLHELHPHRPVAVICESGSRSAQAAELLVQRGFRRVFSVAGGLAAARRA</sequence>
<dbReference type="PANTHER" id="PTHR43031:SF1">
    <property type="entry name" value="PYRIDINE NUCLEOTIDE-DISULPHIDE OXIDOREDUCTASE"/>
    <property type="match status" value="1"/>
</dbReference>
<dbReference type="InterPro" id="IPR036873">
    <property type="entry name" value="Rhodanese-like_dom_sf"/>
</dbReference>
<dbReference type="SMART" id="SM00450">
    <property type="entry name" value="RHOD"/>
    <property type="match status" value="1"/>
</dbReference>
<reference evidence="2 3" key="1">
    <citation type="submission" date="2024-09" db="EMBL/GenBank/DDBJ databases">
        <authorList>
            <person name="Sun Q."/>
            <person name="Mori K."/>
        </authorList>
    </citation>
    <scope>NUCLEOTIDE SEQUENCE [LARGE SCALE GENOMIC DNA]</scope>
    <source>
        <strain evidence="2 3">JCM 15389</strain>
    </source>
</reference>